<dbReference type="EMBL" id="CP108140">
    <property type="protein sequence ID" value="WTP91631.1"/>
    <property type="molecule type" value="Genomic_DNA"/>
</dbReference>
<accession>A0AAU1ID60</accession>
<proteinExistence type="predicted"/>
<dbReference type="AlphaFoldDB" id="A0AAU1ID60"/>
<dbReference type="PANTHER" id="PTHR46889:SF4">
    <property type="entry name" value="TRANSPOSASE INSO FOR INSERTION SEQUENCE ELEMENT IS911B-RELATED"/>
    <property type="match status" value="1"/>
</dbReference>
<dbReference type="PANTHER" id="PTHR46889">
    <property type="entry name" value="TRANSPOSASE INSF FOR INSERTION SEQUENCE IS3B-RELATED"/>
    <property type="match status" value="1"/>
</dbReference>
<gene>
    <name evidence="1" type="ORF">OG477_43210</name>
</gene>
<sequence length="75" mass="8184">MTELVTAEGKACLASCIDLATREVIGWAMADHHRAELPVTALRMAAGRGQYTSVEFRSEIRKLGMRQSMGRVGSC</sequence>
<protein>
    <recommendedName>
        <fullName evidence="2">Transposase</fullName>
    </recommendedName>
</protein>
<organism evidence="1">
    <name type="scientific">Streptomyces sp. NBC_00180</name>
    <dbReference type="NCBI Taxonomy" id="2903632"/>
    <lineage>
        <taxon>Bacteria</taxon>
        <taxon>Bacillati</taxon>
        <taxon>Actinomycetota</taxon>
        <taxon>Actinomycetes</taxon>
        <taxon>Kitasatosporales</taxon>
        <taxon>Streptomycetaceae</taxon>
        <taxon>Streptomyces</taxon>
    </lineage>
</organism>
<dbReference type="SUPFAM" id="SSF53098">
    <property type="entry name" value="Ribonuclease H-like"/>
    <property type="match status" value="1"/>
</dbReference>
<evidence type="ECO:0000313" key="1">
    <source>
        <dbReference type="EMBL" id="WTP91631.1"/>
    </source>
</evidence>
<dbReference type="InterPro" id="IPR012337">
    <property type="entry name" value="RNaseH-like_sf"/>
</dbReference>
<evidence type="ECO:0008006" key="2">
    <source>
        <dbReference type="Google" id="ProtNLM"/>
    </source>
</evidence>
<name>A0AAU1ID60_9ACTN</name>
<dbReference type="InterPro" id="IPR050900">
    <property type="entry name" value="Transposase_IS3/IS150/IS904"/>
</dbReference>
<reference evidence="1" key="1">
    <citation type="submission" date="2022-10" db="EMBL/GenBank/DDBJ databases">
        <title>The complete genomes of actinobacterial strains from the NBC collection.</title>
        <authorList>
            <person name="Joergensen T.S."/>
            <person name="Alvarez Arevalo M."/>
            <person name="Sterndorff E.B."/>
            <person name="Faurdal D."/>
            <person name="Vuksanovic O."/>
            <person name="Mourched A.-S."/>
            <person name="Charusanti P."/>
            <person name="Shaw S."/>
            <person name="Blin K."/>
            <person name="Weber T."/>
        </authorList>
    </citation>
    <scope>NUCLEOTIDE SEQUENCE</scope>
    <source>
        <strain evidence="1">NBC 00180</strain>
    </source>
</reference>